<dbReference type="OrthoDB" id="196248at2"/>
<accession>A0A517PRV6</accession>
<keyword evidence="2" id="KW-1185">Reference proteome</keyword>
<dbReference type="Proteomes" id="UP000320421">
    <property type="component" value="Chromosome"/>
</dbReference>
<protein>
    <submittedName>
        <fullName evidence="1">Uncharacterized protein</fullName>
    </submittedName>
</protein>
<organism evidence="1 2">
    <name type="scientific">Gimesia chilikensis</name>
    <dbReference type="NCBI Taxonomy" id="2605989"/>
    <lineage>
        <taxon>Bacteria</taxon>
        <taxon>Pseudomonadati</taxon>
        <taxon>Planctomycetota</taxon>
        <taxon>Planctomycetia</taxon>
        <taxon>Planctomycetales</taxon>
        <taxon>Planctomycetaceae</taxon>
        <taxon>Gimesia</taxon>
    </lineage>
</organism>
<evidence type="ECO:0000313" key="2">
    <source>
        <dbReference type="Proteomes" id="UP000320421"/>
    </source>
</evidence>
<proteinExistence type="predicted"/>
<dbReference type="EMBL" id="CP036266">
    <property type="protein sequence ID" value="QDT22113.1"/>
    <property type="molecule type" value="Genomic_DNA"/>
</dbReference>
<dbReference type="RefSeq" id="WP_145187459.1">
    <property type="nucleotide sequence ID" value="NZ_CP036266.1"/>
</dbReference>
<dbReference type="AlphaFoldDB" id="A0A517PRV6"/>
<gene>
    <name evidence="1" type="ORF">HG66A1_39200</name>
</gene>
<name>A0A517PRV6_9PLAN</name>
<reference evidence="1 2" key="1">
    <citation type="submission" date="2019-02" db="EMBL/GenBank/DDBJ databases">
        <title>Deep-cultivation of Planctomycetes and their phenomic and genomic characterization uncovers novel biology.</title>
        <authorList>
            <person name="Wiegand S."/>
            <person name="Jogler M."/>
            <person name="Boedeker C."/>
            <person name="Pinto D."/>
            <person name="Vollmers J."/>
            <person name="Rivas-Marin E."/>
            <person name="Kohn T."/>
            <person name="Peeters S.H."/>
            <person name="Heuer A."/>
            <person name="Rast P."/>
            <person name="Oberbeckmann S."/>
            <person name="Bunk B."/>
            <person name="Jeske O."/>
            <person name="Meyerdierks A."/>
            <person name="Storesund J.E."/>
            <person name="Kallscheuer N."/>
            <person name="Luecker S."/>
            <person name="Lage O.M."/>
            <person name="Pohl T."/>
            <person name="Merkel B.J."/>
            <person name="Hornburger P."/>
            <person name="Mueller R.-W."/>
            <person name="Bruemmer F."/>
            <person name="Labrenz M."/>
            <person name="Spormann A.M."/>
            <person name="Op den Camp H."/>
            <person name="Overmann J."/>
            <person name="Amann R."/>
            <person name="Jetten M.S.M."/>
            <person name="Mascher T."/>
            <person name="Medema M.H."/>
            <person name="Devos D.P."/>
            <person name="Kaster A.-K."/>
            <person name="Ovreas L."/>
            <person name="Rohde M."/>
            <person name="Galperin M.Y."/>
            <person name="Jogler C."/>
        </authorList>
    </citation>
    <scope>NUCLEOTIDE SEQUENCE [LARGE SCALE GENOMIC DNA]</scope>
    <source>
        <strain evidence="1 2">HG66A1</strain>
    </source>
</reference>
<evidence type="ECO:0000313" key="1">
    <source>
        <dbReference type="EMBL" id="QDT22113.1"/>
    </source>
</evidence>
<sequence length="122" mass="14273">MTLPKKYRRNIVVDDHKFHWHFHPYRFWVHSSFICVQDASGTGPLLKIQWVGIALPSHVECVIRFARETGWDPQGKQILEIGVNSLNEPVTFCIKPADASRHWFYDDFYNRAVREAHIVDPA</sequence>